<evidence type="ECO:0000313" key="1">
    <source>
        <dbReference type="EMBL" id="OWZ15589.1"/>
    </source>
</evidence>
<dbReference type="AlphaFoldDB" id="A0A225WEN9"/>
<dbReference type="OrthoDB" id="126226at2759"/>
<dbReference type="PANTHER" id="PTHR47642:SF5">
    <property type="entry name" value="ATP-DEPENDENT DNA HELICASE"/>
    <property type="match status" value="1"/>
</dbReference>
<keyword evidence="2" id="KW-1185">Reference proteome</keyword>
<name>A0A225WEN9_9STRA</name>
<evidence type="ECO:0000313" key="2">
    <source>
        <dbReference type="Proteomes" id="UP000198211"/>
    </source>
</evidence>
<organism evidence="1 2">
    <name type="scientific">Phytophthora megakarya</name>
    <dbReference type="NCBI Taxonomy" id="4795"/>
    <lineage>
        <taxon>Eukaryota</taxon>
        <taxon>Sar</taxon>
        <taxon>Stramenopiles</taxon>
        <taxon>Oomycota</taxon>
        <taxon>Peronosporomycetes</taxon>
        <taxon>Peronosporales</taxon>
        <taxon>Peronosporaceae</taxon>
        <taxon>Phytophthora</taxon>
    </lineage>
</organism>
<accession>A0A225WEN9</accession>
<reference evidence="2" key="1">
    <citation type="submission" date="2017-03" db="EMBL/GenBank/DDBJ databases">
        <title>Phytopthora megakarya and P. palmivora, two closely related causual agents of cacao black pod achieved similar genome size and gene model numbers by different mechanisms.</title>
        <authorList>
            <person name="Ali S."/>
            <person name="Shao J."/>
            <person name="Larry D.J."/>
            <person name="Kronmiller B."/>
            <person name="Shen D."/>
            <person name="Strem M.D."/>
            <person name="Melnick R.L."/>
            <person name="Guiltinan M.J."/>
            <person name="Tyler B.M."/>
            <person name="Meinhardt L.W."/>
            <person name="Bailey B.A."/>
        </authorList>
    </citation>
    <scope>NUCLEOTIDE SEQUENCE [LARGE SCALE GENOMIC DNA]</scope>
    <source>
        <strain evidence="2">zdho120</strain>
    </source>
</reference>
<proteinExistence type="predicted"/>
<sequence>MDIQLVGNAYGAAEYTAAYVSKAEPDTTRFKTIVAAAVKRCDMNLPHHAILKRVANAALSVREVSAQEAYFILLRELSLHGKSRTFERVKVLRLDMRCYRVDTRAPQDLLAFAYRTRNATSRLEPFERAYMARPSDDTFEAMSFASFVENYDLADSVSYLSSTDNCWKRQDGRGYIKKRAKSQVVRASPWIAPDVKNPIFCYADCFYMYPGDL</sequence>
<gene>
    <name evidence="1" type="ORF">PHMEG_00010746</name>
</gene>
<dbReference type="Proteomes" id="UP000198211">
    <property type="component" value="Unassembled WGS sequence"/>
</dbReference>
<dbReference type="InterPro" id="IPR051055">
    <property type="entry name" value="PIF1_helicase"/>
</dbReference>
<protein>
    <submittedName>
        <fullName evidence="1">Uncharacterized protein</fullName>
    </submittedName>
</protein>
<dbReference type="PANTHER" id="PTHR47642">
    <property type="entry name" value="ATP-DEPENDENT DNA HELICASE"/>
    <property type="match status" value="1"/>
</dbReference>
<dbReference type="EMBL" id="NBNE01001094">
    <property type="protein sequence ID" value="OWZ15589.1"/>
    <property type="molecule type" value="Genomic_DNA"/>
</dbReference>
<comment type="caution">
    <text evidence="1">The sequence shown here is derived from an EMBL/GenBank/DDBJ whole genome shotgun (WGS) entry which is preliminary data.</text>
</comment>